<feature type="domain" description="DUF4367" evidence="3">
    <location>
        <begin position="241"/>
        <end position="345"/>
    </location>
</feature>
<evidence type="ECO:0000256" key="1">
    <source>
        <dbReference type="SAM" id="SignalP"/>
    </source>
</evidence>
<organism evidence="4 5">
    <name type="scientific">Halalkalibacter alkalisediminis</name>
    <dbReference type="NCBI Taxonomy" id="935616"/>
    <lineage>
        <taxon>Bacteria</taxon>
        <taxon>Bacillati</taxon>
        <taxon>Bacillota</taxon>
        <taxon>Bacilli</taxon>
        <taxon>Bacillales</taxon>
        <taxon>Bacillaceae</taxon>
        <taxon>Halalkalibacter</taxon>
    </lineage>
</organism>
<dbReference type="InterPro" id="IPR029046">
    <property type="entry name" value="LolA/LolB/LppX"/>
</dbReference>
<keyword evidence="1" id="KW-0732">Signal</keyword>
<feature type="signal peptide" evidence="1">
    <location>
        <begin position="1"/>
        <end position="24"/>
    </location>
</feature>
<dbReference type="PANTHER" id="PTHR37507:SF2">
    <property type="entry name" value="SPORULATION PROTEIN YDCC"/>
    <property type="match status" value="1"/>
</dbReference>
<reference evidence="4 5" key="1">
    <citation type="submission" date="2024-09" db="EMBL/GenBank/DDBJ databases">
        <authorList>
            <person name="Sun Q."/>
            <person name="Mori K."/>
        </authorList>
    </citation>
    <scope>NUCLEOTIDE SEQUENCE [LARGE SCALE GENOMIC DNA]</scope>
    <source>
        <strain evidence="4 5">NCAIM B.02301</strain>
    </source>
</reference>
<gene>
    <name evidence="4" type="ORF">ACFFH4_21615</name>
</gene>
<dbReference type="RefSeq" id="WP_273848150.1">
    <property type="nucleotide sequence ID" value="NZ_JAQQWT010000053.1"/>
</dbReference>
<dbReference type="SUPFAM" id="SSF89392">
    <property type="entry name" value="Prokaryotic lipoproteins and lipoprotein localization factors"/>
    <property type="match status" value="1"/>
</dbReference>
<accession>A0ABV6NL47</accession>
<dbReference type="Gene3D" id="2.50.20.10">
    <property type="entry name" value="Lipoprotein localisation LolA/LolB/LppX"/>
    <property type="match status" value="1"/>
</dbReference>
<evidence type="ECO:0000259" key="2">
    <source>
        <dbReference type="Pfam" id="PF03888"/>
    </source>
</evidence>
<proteinExistence type="predicted"/>
<evidence type="ECO:0000313" key="5">
    <source>
        <dbReference type="Proteomes" id="UP001589833"/>
    </source>
</evidence>
<name>A0ABV6NL47_9BACI</name>
<evidence type="ECO:0000313" key="4">
    <source>
        <dbReference type="EMBL" id="MFC0561509.1"/>
    </source>
</evidence>
<dbReference type="Proteomes" id="UP001589833">
    <property type="component" value="Unassembled WGS sequence"/>
</dbReference>
<keyword evidence="5" id="KW-1185">Reference proteome</keyword>
<dbReference type="EMBL" id="JBHLTR010000072">
    <property type="protein sequence ID" value="MFC0561509.1"/>
    <property type="molecule type" value="Genomic_DNA"/>
</dbReference>
<feature type="domain" description="MucB/RseB N-terminal" evidence="2">
    <location>
        <begin position="122"/>
        <end position="195"/>
    </location>
</feature>
<dbReference type="PROSITE" id="PS51257">
    <property type="entry name" value="PROKAR_LIPOPROTEIN"/>
    <property type="match status" value="1"/>
</dbReference>
<dbReference type="PANTHER" id="PTHR37507">
    <property type="entry name" value="SPORULATION PROTEIN YDCC"/>
    <property type="match status" value="1"/>
</dbReference>
<evidence type="ECO:0000259" key="3">
    <source>
        <dbReference type="Pfam" id="PF14285"/>
    </source>
</evidence>
<comment type="caution">
    <text evidence="4">The sequence shown here is derived from an EMBL/GenBank/DDBJ whole genome shotgun (WGS) entry which is preliminary data.</text>
</comment>
<dbReference type="Pfam" id="PF03888">
    <property type="entry name" value="MucB_RseB"/>
    <property type="match status" value="1"/>
</dbReference>
<dbReference type="InterPro" id="IPR052944">
    <property type="entry name" value="Sporulation_related"/>
</dbReference>
<feature type="chain" id="PRO_5045769507" evidence="1">
    <location>
        <begin position="25"/>
        <end position="346"/>
    </location>
</feature>
<dbReference type="InterPro" id="IPR025377">
    <property type="entry name" value="DUF4367"/>
</dbReference>
<protein>
    <submittedName>
        <fullName evidence="4">DUF4367 domain-containing protein</fullName>
    </submittedName>
</protein>
<dbReference type="InterPro" id="IPR033434">
    <property type="entry name" value="MucB/RseB_N"/>
</dbReference>
<dbReference type="Pfam" id="PF14285">
    <property type="entry name" value="DUF4367"/>
    <property type="match status" value="1"/>
</dbReference>
<sequence length="346" mass="39765">MKTLSLWASLIALVVFTSACSVQKSDEIIEKAVEAQENLKSYYGEVTSNVEFAGNSELTTYKEWNVKPNKNRVEMEDGQLFVSNSEQSWSYDETSHTVTIFDGIGELTEDMPSESEMIRNVLTEMLNSNDVVAKGKETVANRQTIHLSLTPNENQEDEWLIATEYEVWVDEETYMPLKMKMVSDEFTSEMEYTHIEYNIEIDEELFHFEIPEGAKVQTMEDLIQETLTLEELQETTAYHVPELSYLPEGYEFKQASYIGELDLGMAMVEYTDSEGDFLMFTISSEPQISPNLENTELVEIGTVEGTYTKMYEMQFVSWEKDELLFELTSTEDLSKEEILQIAEGIQ</sequence>